<proteinExistence type="predicted"/>
<reference evidence="2" key="1">
    <citation type="submission" date="2022-01" db="EMBL/GenBank/DDBJ databases">
        <authorList>
            <person name="King R."/>
        </authorList>
    </citation>
    <scope>NUCLEOTIDE SEQUENCE</scope>
</reference>
<sequence>MKSSTFTIDDLKAAQTPACAKTKLVEYLKSLRPRREPNRVRTVTDRDKLMHQSCYEKPVSYYFTSGRKITCPRLVEKECSPYIIDSQNRPNEQVHLDYIKTLPHYLKPSRRDKPVIGINDRIYIPEDDPQYPPKHTLTKNAPDYFNMIVGSPIEEAFFNKDGYISRLKKTFYIRLRHAIDEEVLLVDEERKLRELYYLVRIRNEHAKMLDSFNEYLKKNLEELQAVTDVAVKMAKLVEVKAIQIVIANGTLENIKDCLFQMDKVLSYRRICKITLDELTPELWRREYSKEKAKLQPIADRAADYVLQMLAYFKLKIPFPEETLEKVVLCLANTIRNLGPPARYFKLPVEVQQALKKLEHSTVVSIQALEMSSSRREKIMEKDRKILKEERKSLNVLRTDIEVLKYEFSKRIAPIITIEEETGVIMSYWRAVTTNPDLLQAFVHIKCLYEEFVGDESPTKDIVEMISLLTEKIIDTQMRVNSLPEEETRRIYNEIKGKDDMDIQNALVARKLKIETEKMLKKMNKRFEKRIAHPGIPQKYRRIPTIKKKKTVEMVRPITPPNQRALKHILRIFQPTISQEAYLNFLDSIKKMDKVEEQLKVVKYPPKVAEIVPSDIPSPPFTAKRETPPSESNKMLVDSGDSETPSNIPSVSEDPDSFFQDENC</sequence>
<organism evidence="2 3">
    <name type="scientific">Nezara viridula</name>
    <name type="common">Southern green stink bug</name>
    <name type="synonym">Cimex viridulus</name>
    <dbReference type="NCBI Taxonomy" id="85310"/>
    <lineage>
        <taxon>Eukaryota</taxon>
        <taxon>Metazoa</taxon>
        <taxon>Ecdysozoa</taxon>
        <taxon>Arthropoda</taxon>
        <taxon>Hexapoda</taxon>
        <taxon>Insecta</taxon>
        <taxon>Pterygota</taxon>
        <taxon>Neoptera</taxon>
        <taxon>Paraneoptera</taxon>
        <taxon>Hemiptera</taxon>
        <taxon>Heteroptera</taxon>
        <taxon>Panheteroptera</taxon>
        <taxon>Pentatomomorpha</taxon>
        <taxon>Pentatomoidea</taxon>
        <taxon>Pentatomidae</taxon>
        <taxon>Pentatominae</taxon>
        <taxon>Nezara</taxon>
    </lineage>
</organism>
<keyword evidence="3" id="KW-1185">Reference proteome</keyword>
<evidence type="ECO:0000256" key="1">
    <source>
        <dbReference type="SAM" id="MobiDB-lite"/>
    </source>
</evidence>
<feature type="region of interest" description="Disordered" evidence="1">
    <location>
        <begin position="612"/>
        <end position="663"/>
    </location>
</feature>
<evidence type="ECO:0000313" key="3">
    <source>
        <dbReference type="Proteomes" id="UP001152798"/>
    </source>
</evidence>
<dbReference type="EMBL" id="OV725077">
    <property type="protein sequence ID" value="CAH1388592.1"/>
    <property type="molecule type" value="Genomic_DNA"/>
</dbReference>
<accession>A0A9P0H1B0</accession>
<gene>
    <name evidence="2" type="ORF">NEZAVI_LOCUS182</name>
</gene>
<dbReference type="OrthoDB" id="6612430at2759"/>
<dbReference type="Proteomes" id="UP001152798">
    <property type="component" value="Chromosome 1"/>
</dbReference>
<protein>
    <submittedName>
        <fullName evidence="2">Uncharacterized protein</fullName>
    </submittedName>
</protein>
<evidence type="ECO:0000313" key="2">
    <source>
        <dbReference type="EMBL" id="CAH1388592.1"/>
    </source>
</evidence>
<name>A0A9P0H1B0_NEZVI</name>
<dbReference type="AlphaFoldDB" id="A0A9P0H1B0"/>